<keyword evidence="8" id="KW-1185">Reference proteome</keyword>
<dbReference type="OrthoDB" id="430207at2759"/>
<name>A0A9W6Z9A7_9STRA</name>
<dbReference type="PANTHER" id="PTHR11266">
    <property type="entry name" value="PEROXISOMAL MEMBRANE PROTEIN 2, PXMP2 MPV17"/>
    <property type="match status" value="1"/>
</dbReference>
<gene>
    <name evidence="7" type="ORF">TrLO_g10362</name>
</gene>
<dbReference type="AlphaFoldDB" id="A0A9W6Z9A7"/>
<feature type="transmembrane region" description="Helical" evidence="6">
    <location>
        <begin position="85"/>
        <end position="103"/>
    </location>
</feature>
<reference evidence="8" key="1">
    <citation type="journal article" date="2023" name="Commun. Biol.">
        <title>Genome analysis of Parmales, the sister group of diatoms, reveals the evolutionary specialization of diatoms from phago-mixotrophs to photoautotrophs.</title>
        <authorList>
            <person name="Ban H."/>
            <person name="Sato S."/>
            <person name="Yoshikawa S."/>
            <person name="Yamada K."/>
            <person name="Nakamura Y."/>
            <person name="Ichinomiya M."/>
            <person name="Sato N."/>
            <person name="Blanc-Mathieu R."/>
            <person name="Endo H."/>
            <person name="Kuwata A."/>
            <person name="Ogata H."/>
        </authorList>
    </citation>
    <scope>NUCLEOTIDE SEQUENCE [LARGE SCALE GENOMIC DNA]</scope>
    <source>
        <strain evidence="8">NIES 3700</strain>
    </source>
</reference>
<keyword evidence="3 6" id="KW-0812">Transmembrane</keyword>
<dbReference type="EMBL" id="BRXW01000353">
    <property type="protein sequence ID" value="GMH47152.1"/>
    <property type="molecule type" value="Genomic_DNA"/>
</dbReference>
<feature type="transmembrane region" description="Helical" evidence="6">
    <location>
        <begin position="123"/>
        <end position="141"/>
    </location>
</feature>
<keyword evidence="4 6" id="KW-1133">Transmembrane helix</keyword>
<evidence type="ECO:0000256" key="1">
    <source>
        <dbReference type="ARBA" id="ARBA00004141"/>
    </source>
</evidence>
<sequence length="207" mass="22901">MSSYLPSNVSSTLFARTSRHFSTKTPGSTSGVGILAWYSRMLETNPIPTKALSAGTIAGLGDLNCQYLDAYRKGTKCEYDAARTCRFAFLGFFLIAPVTHNWYNFLMTQIPGSGALAIAKRVLLDQLIFAPLFIPAFFISVKTLEGSTLSSSISELKNVFLDMYTTNLFLWVPASTINFAFVPQKFMVLFGNCVGLIWNTYVSFKSN</sequence>
<evidence type="ECO:0000313" key="7">
    <source>
        <dbReference type="EMBL" id="GMH47152.1"/>
    </source>
</evidence>
<dbReference type="Pfam" id="PF04117">
    <property type="entry name" value="Mpv17_PMP22"/>
    <property type="match status" value="1"/>
</dbReference>
<feature type="transmembrane region" description="Helical" evidence="6">
    <location>
        <begin position="161"/>
        <end position="180"/>
    </location>
</feature>
<evidence type="ECO:0000256" key="3">
    <source>
        <dbReference type="ARBA" id="ARBA00022692"/>
    </source>
</evidence>
<evidence type="ECO:0000256" key="2">
    <source>
        <dbReference type="ARBA" id="ARBA00006824"/>
    </source>
</evidence>
<dbReference type="Proteomes" id="UP001165122">
    <property type="component" value="Unassembled WGS sequence"/>
</dbReference>
<evidence type="ECO:0000256" key="4">
    <source>
        <dbReference type="ARBA" id="ARBA00022989"/>
    </source>
</evidence>
<comment type="similarity">
    <text evidence="2 6">Belongs to the peroxisomal membrane protein PXMP2/4 family.</text>
</comment>
<evidence type="ECO:0000256" key="5">
    <source>
        <dbReference type="ARBA" id="ARBA00023136"/>
    </source>
</evidence>
<evidence type="ECO:0000313" key="8">
    <source>
        <dbReference type="Proteomes" id="UP001165122"/>
    </source>
</evidence>
<protein>
    <submittedName>
        <fullName evidence="7">Uncharacterized protein</fullName>
    </submittedName>
</protein>
<dbReference type="GO" id="GO:0005737">
    <property type="term" value="C:cytoplasm"/>
    <property type="evidence" value="ECO:0007669"/>
    <property type="project" value="TreeGrafter"/>
</dbReference>
<comment type="caution">
    <text evidence="7">The sequence shown here is derived from an EMBL/GenBank/DDBJ whole genome shotgun (WGS) entry which is preliminary data.</text>
</comment>
<dbReference type="GO" id="GO:0016020">
    <property type="term" value="C:membrane"/>
    <property type="evidence" value="ECO:0007669"/>
    <property type="project" value="UniProtKB-SubCell"/>
</dbReference>
<organism evidence="7 8">
    <name type="scientific">Triparma laevis f. longispina</name>
    <dbReference type="NCBI Taxonomy" id="1714387"/>
    <lineage>
        <taxon>Eukaryota</taxon>
        <taxon>Sar</taxon>
        <taxon>Stramenopiles</taxon>
        <taxon>Ochrophyta</taxon>
        <taxon>Bolidophyceae</taxon>
        <taxon>Parmales</taxon>
        <taxon>Triparmaceae</taxon>
        <taxon>Triparma</taxon>
    </lineage>
</organism>
<dbReference type="InterPro" id="IPR007248">
    <property type="entry name" value="Mpv17_PMP22"/>
</dbReference>
<evidence type="ECO:0000256" key="6">
    <source>
        <dbReference type="RuleBase" id="RU363053"/>
    </source>
</evidence>
<comment type="subcellular location">
    <subcellularLocation>
        <location evidence="1">Membrane</location>
        <topology evidence="1">Multi-pass membrane protein</topology>
    </subcellularLocation>
</comment>
<proteinExistence type="inferred from homology"/>
<accession>A0A9W6Z9A7</accession>
<keyword evidence="5 6" id="KW-0472">Membrane</keyword>